<reference evidence="2 3" key="1">
    <citation type="submission" date="2024-02" db="EMBL/GenBank/DDBJ databases">
        <title>Chromosome-scale genome assembly of the rough periwinkle Littorina saxatilis.</title>
        <authorList>
            <person name="De Jode A."/>
            <person name="Faria R."/>
            <person name="Formenti G."/>
            <person name="Sims Y."/>
            <person name="Smith T.P."/>
            <person name="Tracey A."/>
            <person name="Wood J.M.D."/>
            <person name="Zagrodzka Z.B."/>
            <person name="Johannesson K."/>
            <person name="Butlin R.K."/>
            <person name="Leder E.H."/>
        </authorList>
    </citation>
    <scope>NUCLEOTIDE SEQUENCE [LARGE SCALE GENOMIC DNA]</scope>
    <source>
        <strain evidence="2">Snail1</strain>
        <tissue evidence="2">Muscle</tissue>
    </source>
</reference>
<feature type="compositionally biased region" description="Acidic residues" evidence="1">
    <location>
        <begin position="70"/>
        <end position="81"/>
    </location>
</feature>
<dbReference type="AlphaFoldDB" id="A0AAN9ASL7"/>
<gene>
    <name evidence="2" type="ORF">V1264_009492</name>
</gene>
<feature type="compositionally biased region" description="Polar residues" evidence="1">
    <location>
        <begin position="82"/>
        <end position="110"/>
    </location>
</feature>
<feature type="compositionally biased region" description="Low complexity" evidence="1">
    <location>
        <begin position="278"/>
        <end position="288"/>
    </location>
</feature>
<proteinExistence type="predicted"/>
<sequence length="452" mass="50462">MRTQISRQESLPHKAMLRPDAVPTIFYHSQGGKNRTTVSSERRTAFKRRRKEIMTELLQPDTPHSFQADAEVEPEASDESQTDPIGNAFNSEQTGTINGLNSERSGTMASHCNMEEGDTAILSGVEIEIDVAEETVSSEQTGTINALNREHSQSGIISTLNSDQSETVNGLNSERSGTMASHCNMEEGDTAILSGVKIEIDVAEETPRCWYMTEPQPYVPVREDVATENTTTMPSVQTVEGNATVNTHSNTWLKQEMHSLETQTKVSTPIETGTSLKQETQTPETQTEVSTCSDTWLKQEIQTPETQTAVNTHSDTWLKQEIQTPETQTAISSDSNIWMEQEIQTPETQTAVNTHSDTWLKQEIQTPETQTAISSDSNIWMEQEIQTPETQTAVNTHSDTWLKQEIQTPETQTAVSSDSSVKYLVKYLAPIPTQSREWALTRYYILCTSSFQ</sequence>
<dbReference type="EMBL" id="JBAMIC010000022">
    <property type="protein sequence ID" value="KAK7091869.1"/>
    <property type="molecule type" value="Genomic_DNA"/>
</dbReference>
<accession>A0AAN9ASL7</accession>
<comment type="caution">
    <text evidence="2">The sequence shown here is derived from an EMBL/GenBank/DDBJ whole genome shotgun (WGS) entry which is preliminary data.</text>
</comment>
<feature type="region of interest" description="Disordered" evidence="1">
    <location>
        <begin position="264"/>
        <end position="292"/>
    </location>
</feature>
<evidence type="ECO:0000313" key="2">
    <source>
        <dbReference type="EMBL" id="KAK7091869.1"/>
    </source>
</evidence>
<protein>
    <submittedName>
        <fullName evidence="2">Uncharacterized protein</fullName>
    </submittedName>
</protein>
<organism evidence="2 3">
    <name type="scientific">Littorina saxatilis</name>
    <dbReference type="NCBI Taxonomy" id="31220"/>
    <lineage>
        <taxon>Eukaryota</taxon>
        <taxon>Metazoa</taxon>
        <taxon>Spiralia</taxon>
        <taxon>Lophotrochozoa</taxon>
        <taxon>Mollusca</taxon>
        <taxon>Gastropoda</taxon>
        <taxon>Caenogastropoda</taxon>
        <taxon>Littorinimorpha</taxon>
        <taxon>Littorinoidea</taxon>
        <taxon>Littorinidae</taxon>
        <taxon>Littorina</taxon>
    </lineage>
</organism>
<name>A0AAN9ASL7_9CAEN</name>
<feature type="compositionally biased region" description="Polar residues" evidence="1">
    <location>
        <begin position="264"/>
        <end position="277"/>
    </location>
</feature>
<evidence type="ECO:0000256" key="1">
    <source>
        <dbReference type="SAM" id="MobiDB-lite"/>
    </source>
</evidence>
<feature type="region of interest" description="Disordered" evidence="1">
    <location>
        <begin position="59"/>
        <end position="110"/>
    </location>
</feature>
<evidence type="ECO:0000313" key="3">
    <source>
        <dbReference type="Proteomes" id="UP001374579"/>
    </source>
</evidence>
<keyword evidence="3" id="KW-1185">Reference proteome</keyword>
<dbReference type="Proteomes" id="UP001374579">
    <property type="component" value="Unassembled WGS sequence"/>
</dbReference>